<dbReference type="GO" id="GO:0005815">
    <property type="term" value="C:microtubule organizing center"/>
    <property type="evidence" value="ECO:0007669"/>
    <property type="project" value="TreeGrafter"/>
</dbReference>
<feature type="region of interest" description="Disordered" evidence="1">
    <location>
        <begin position="573"/>
        <end position="597"/>
    </location>
</feature>
<comment type="caution">
    <text evidence="4">The sequence shown here is derived from an EMBL/GenBank/DDBJ whole genome shotgun (WGS) entry which is preliminary data.</text>
</comment>
<feature type="compositionally biased region" description="Low complexity" evidence="1">
    <location>
        <begin position="528"/>
        <end position="543"/>
    </location>
</feature>
<dbReference type="GO" id="GO:0007052">
    <property type="term" value="P:mitotic spindle organization"/>
    <property type="evidence" value="ECO:0007669"/>
    <property type="project" value="TreeGrafter"/>
</dbReference>
<feature type="signal peptide" evidence="2">
    <location>
        <begin position="1"/>
        <end position="23"/>
    </location>
</feature>
<dbReference type="InterPro" id="IPR026123">
    <property type="entry name" value="STIL"/>
</dbReference>
<feature type="chain" id="PRO_5032768482" description="STIL N-terminal domain-containing protein" evidence="2">
    <location>
        <begin position="24"/>
        <end position="916"/>
    </location>
</feature>
<dbReference type="Proteomes" id="UP000663854">
    <property type="component" value="Unassembled WGS sequence"/>
</dbReference>
<feature type="region of interest" description="Disordered" evidence="1">
    <location>
        <begin position="520"/>
        <end position="559"/>
    </location>
</feature>
<evidence type="ECO:0000256" key="1">
    <source>
        <dbReference type="SAM" id="MobiDB-lite"/>
    </source>
</evidence>
<evidence type="ECO:0000313" key="4">
    <source>
        <dbReference type="EMBL" id="CAF0767976.1"/>
    </source>
</evidence>
<dbReference type="EMBL" id="CAJNOH010000021">
    <property type="protein sequence ID" value="CAF0767976.1"/>
    <property type="molecule type" value="Genomic_DNA"/>
</dbReference>
<evidence type="ECO:0000256" key="2">
    <source>
        <dbReference type="SAM" id="SignalP"/>
    </source>
</evidence>
<dbReference type="AlphaFoldDB" id="A0A813QII3"/>
<keyword evidence="2" id="KW-0732">Signal</keyword>
<dbReference type="GO" id="GO:0071539">
    <property type="term" value="P:protein localization to centrosome"/>
    <property type="evidence" value="ECO:0007669"/>
    <property type="project" value="TreeGrafter"/>
</dbReference>
<dbReference type="InterPro" id="IPR057731">
    <property type="entry name" value="STIL_N"/>
</dbReference>
<sequence>MCLLVSVVLPIWCHLYFTRIVISLDDELLQDRKETQTALSIQKDIAATCCLLFNRDSSNILKISLDQSFERIRSGSSGIIISLPKQNHLTYLIKFSNQEDAIKFNKLLGFIKSGNDIDDFGNSIFDDRTANLSAEQYFQTTSTEICSSFWDSTPIGRSFFLRFCQYEQLSPQLILEDKVFRSAIRLKNNSTYHSQIKFIGTLVTDDESQRLTYVIDRLILKDSITNEFHNHQPLTGEFLIPIQCTNKNSTTINNCIQDGIKEIDDYCHSSLPIELHRYSYLCGQMSSMNSTSLNIDLSFDLITIKNSFTLTPINSDYIHILPTALFKKLSSSKENTIHMNQSHFGYCSLDRTTKNKILFILENDPQACSLPLVGIWVSNITNIQCAFVWAACIRYCMNSSLKQRLRSGINSQQSFLLACYLSTSYNQWNFYEVCLITTNSLSSMTIDYDLWTCSKNIIIPNSILDQYDENSSTQIPYDFEFKRIYEEPKNSPILENISFPIQSINNIQFPPDISCISTKIPHDDNNNNHHQTTLSSTNTNGSLFGVPRLPPRQSINQSPSWDLLSTTTIATPKQNIRSLNESSRSKQCSSPTSSTTISNDIQWKEELIKRMQSYDNHIQSLTALVAQLLANQQPQQQNHLPLTPIKESTKRDVAVQSEPLSSNIKHCQQQTSFITATNTTPFTHVQSSLSSSSVIHQHEPMIDYSSLRKSTASIQSESPPPPSVSTDLNPVDILKPIFQFIDKQQQKSTSSLMTTYNSTDTTLLKLNDNETEHQTENMFHLANVIQQQQQQQQQQHVTSTRTTGISLISNGVQMQFINQQSSTTTVYPQSVPTSPPPIERLPTSPQKSENNLSIEVHSLEMKYLEDDQLAVAIECDRQSQKTLDVLPQTSQIVDKSLSFETQEYLRRYGLFTDSND</sequence>
<evidence type="ECO:0000313" key="5">
    <source>
        <dbReference type="Proteomes" id="UP000663854"/>
    </source>
</evidence>
<protein>
    <recommendedName>
        <fullName evidence="3">STIL N-terminal domain-containing protein</fullName>
    </recommendedName>
</protein>
<evidence type="ECO:0000259" key="3">
    <source>
        <dbReference type="Pfam" id="PF15253"/>
    </source>
</evidence>
<dbReference type="PANTHER" id="PTHR15128:SF0">
    <property type="entry name" value="SCL-INTERRUPTING LOCUS PROTEIN"/>
    <property type="match status" value="1"/>
</dbReference>
<feature type="region of interest" description="Disordered" evidence="1">
    <location>
        <begin position="708"/>
        <end position="728"/>
    </location>
</feature>
<gene>
    <name evidence="4" type="ORF">PYM288_LOCUS2950</name>
</gene>
<reference evidence="4" key="1">
    <citation type="submission" date="2021-02" db="EMBL/GenBank/DDBJ databases">
        <authorList>
            <person name="Nowell W R."/>
        </authorList>
    </citation>
    <scope>NUCLEOTIDE SEQUENCE</scope>
</reference>
<name>A0A813QII3_9BILA</name>
<feature type="region of interest" description="Disordered" evidence="1">
    <location>
        <begin position="825"/>
        <end position="849"/>
    </location>
</feature>
<feature type="domain" description="STIL N-terminal" evidence="3">
    <location>
        <begin position="150"/>
        <end position="459"/>
    </location>
</feature>
<dbReference type="GO" id="GO:0007224">
    <property type="term" value="P:smoothened signaling pathway"/>
    <property type="evidence" value="ECO:0007669"/>
    <property type="project" value="TreeGrafter"/>
</dbReference>
<feature type="compositionally biased region" description="Polar residues" evidence="1">
    <location>
        <begin position="708"/>
        <end position="717"/>
    </location>
</feature>
<dbReference type="Pfam" id="PF15253">
    <property type="entry name" value="STIL_N"/>
    <property type="match status" value="1"/>
</dbReference>
<dbReference type="PANTHER" id="PTHR15128">
    <property type="entry name" value="TAL1 SCL INTERRUPTING LOCUS"/>
    <property type="match status" value="1"/>
</dbReference>
<dbReference type="GO" id="GO:0031023">
    <property type="term" value="P:microtubule organizing center organization"/>
    <property type="evidence" value="ECO:0007669"/>
    <property type="project" value="TreeGrafter"/>
</dbReference>
<accession>A0A813QII3</accession>
<proteinExistence type="predicted"/>
<organism evidence="4 5">
    <name type="scientific">Rotaria sordida</name>
    <dbReference type="NCBI Taxonomy" id="392033"/>
    <lineage>
        <taxon>Eukaryota</taxon>
        <taxon>Metazoa</taxon>
        <taxon>Spiralia</taxon>
        <taxon>Gnathifera</taxon>
        <taxon>Rotifera</taxon>
        <taxon>Eurotatoria</taxon>
        <taxon>Bdelloidea</taxon>
        <taxon>Philodinida</taxon>
        <taxon>Philodinidae</taxon>
        <taxon>Rotaria</taxon>
    </lineage>
</organism>